<feature type="transmembrane region" description="Helical" evidence="1">
    <location>
        <begin position="213"/>
        <end position="234"/>
    </location>
</feature>
<keyword evidence="1" id="KW-1133">Transmembrane helix</keyword>
<evidence type="ECO:0000256" key="1">
    <source>
        <dbReference type="SAM" id="Phobius"/>
    </source>
</evidence>
<dbReference type="SMART" id="SM00212">
    <property type="entry name" value="UBCc"/>
    <property type="match status" value="1"/>
</dbReference>
<dbReference type="InterPro" id="IPR050113">
    <property type="entry name" value="Ub_conjugating_enzyme"/>
</dbReference>
<dbReference type="PANTHER" id="PTHR24067">
    <property type="entry name" value="UBIQUITIN-CONJUGATING ENZYME E2"/>
    <property type="match status" value="1"/>
</dbReference>
<feature type="domain" description="UBC core" evidence="2">
    <location>
        <begin position="5"/>
        <end position="155"/>
    </location>
</feature>
<dbReference type="Gene3D" id="3.10.110.10">
    <property type="entry name" value="Ubiquitin Conjugating Enzyme"/>
    <property type="match status" value="1"/>
</dbReference>
<evidence type="ECO:0000259" key="2">
    <source>
        <dbReference type="PROSITE" id="PS50127"/>
    </source>
</evidence>
<evidence type="ECO:0000313" key="3">
    <source>
        <dbReference type="EMBL" id="CAK9233713.1"/>
    </source>
</evidence>
<keyword evidence="1" id="KW-0472">Membrane</keyword>
<name>A0ABP0UYH4_9BRYO</name>
<dbReference type="InterPro" id="IPR016135">
    <property type="entry name" value="UBQ-conjugating_enzyme/RWD"/>
</dbReference>
<dbReference type="CDD" id="cd23799">
    <property type="entry name" value="UBCc_UBE2J"/>
    <property type="match status" value="1"/>
</dbReference>
<proteinExistence type="predicted"/>
<keyword evidence="4" id="KW-1185">Reference proteome</keyword>
<dbReference type="Pfam" id="PF00179">
    <property type="entry name" value="UQ_con"/>
    <property type="match status" value="1"/>
</dbReference>
<dbReference type="SUPFAM" id="SSF54495">
    <property type="entry name" value="UBC-like"/>
    <property type="match status" value="1"/>
</dbReference>
<protein>
    <recommendedName>
        <fullName evidence="2">UBC core domain-containing protein</fullName>
    </recommendedName>
</protein>
<dbReference type="EMBL" id="OZ019900">
    <property type="protein sequence ID" value="CAK9233713.1"/>
    <property type="molecule type" value="Genomic_DNA"/>
</dbReference>
<reference evidence="3" key="1">
    <citation type="submission" date="2024-02" db="EMBL/GenBank/DDBJ databases">
        <authorList>
            <consortium name="ELIXIR-Norway"/>
            <consortium name="Elixir Norway"/>
        </authorList>
    </citation>
    <scope>NUCLEOTIDE SEQUENCE</scope>
</reference>
<gene>
    <name evidence="3" type="ORF">CSSPTR1EN2_LOCUS21626</name>
</gene>
<sequence length="241" mass="27371">MAERACVQRLQKEFRAMCKEPVPHILARPSHSDIREWHYVLEGSEGTPFEGGVYHGKVKFPEEYPFKPPGISMITPNGRFATNKRICMSMSDFHPETWNPMWSVSSILNGLLSFMTDNANTTGSVSTSVEEKQRLAKASLAYNCKSAIFRKMFPEYVEMQLARERESEQAAVEQKEMPLPHMSVLPEKTQQLVPPDRTRAKVKGQQHRSFQKFPLWLTAVVVAVFASIMALPLLTLNLTSI</sequence>
<organism evidence="3 4">
    <name type="scientific">Sphagnum troendelagicum</name>
    <dbReference type="NCBI Taxonomy" id="128251"/>
    <lineage>
        <taxon>Eukaryota</taxon>
        <taxon>Viridiplantae</taxon>
        <taxon>Streptophyta</taxon>
        <taxon>Embryophyta</taxon>
        <taxon>Bryophyta</taxon>
        <taxon>Sphagnophytina</taxon>
        <taxon>Sphagnopsida</taxon>
        <taxon>Sphagnales</taxon>
        <taxon>Sphagnaceae</taxon>
        <taxon>Sphagnum</taxon>
    </lineage>
</organism>
<dbReference type="InterPro" id="IPR000608">
    <property type="entry name" value="UBC"/>
</dbReference>
<accession>A0ABP0UYH4</accession>
<evidence type="ECO:0000313" key="4">
    <source>
        <dbReference type="Proteomes" id="UP001497512"/>
    </source>
</evidence>
<dbReference type="Proteomes" id="UP001497512">
    <property type="component" value="Chromosome 8"/>
</dbReference>
<dbReference type="PROSITE" id="PS50127">
    <property type="entry name" value="UBC_2"/>
    <property type="match status" value="1"/>
</dbReference>
<keyword evidence="1" id="KW-0812">Transmembrane</keyword>